<organism evidence="1 2">
    <name type="scientific">Carya illinoinensis</name>
    <name type="common">Pecan</name>
    <dbReference type="NCBI Taxonomy" id="32201"/>
    <lineage>
        <taxon>Eukaryota</taxon>
        <taxon>Viridiplantae</taxon>
        <taxon>Streptophyta</taxon>
        <taxon>Embryophyta</taxon>
        <taxon>Tracheophyta</taxon>
        <taxon>Spermatophyta</taxon>
        <taxon>Magnoliopsida</taxon>
        <taxon>eudicotyledons</taxon>
        <taxon>Gunneridae</taxon>
        <taxon>Pentapetalae</taxon>
        <taxon>rosids</taxon>
        <taxon>fabids</taxon>
        <taxon>Fagales</taxon>
        <taxon>Juglandaceae</taxon>
        <taxon>Carya</taxon>
    </lineage>
</organism>
<evidence type="ECO:0000313" key="2">
    <source>
        <dbReference type="Proteomes" id="UP000811246"/>
    </source>
</evidence>
<protein>
    <submittedName>
        <fullName evidence="1">Uncharacterized protein</fullName>
    </submittedName>
</protein>
<sequence length="112" mass="12320">MQSMREEINHVRGPTFKHLHLTFQNPSSPIPLIAPFLKSSPVPFTALANFLSFLPFPAPFRSSPNMILTRSTHLSQSISPPLPLAVLISPRPPSRAVLSLSCAVEVMGQKLH</sequence>
<dbReference type="Proteomes" id="UP000811246">
    <property type="component" value="Chromosome 5"/>
</dbReference>
<name>A0A922F2L7_CARIL</name>
<dbReference type="AlphaFoldDB" id="A0A922F2L7"/>
<evidence type="ECO:0000313" key="1">
    <source>
        <dbReference type="EMBL" id="KAG6714793.1"/>
    </source>
</evidence>
<comment type="caution">
    <text evidence="1">The sequence shown here is derived from an EMBL/GenBank/DDBJ whole genome shotgun (WGS) entry which is preliminary data.</text>
</comment>
<dbReference type="EMBL" id="CM031829">
    <property type="protein sequence ID" value="KAG6714793.1"/>
    <property type="molecule type" value="Genomic_DNA"/>
</dbReference>
<proteinExistence type="predicted"/>
<reference evidence="1" key="1">
    <citation type="submission" date="2021-01" db="EMBL/GenBank/DDBJ databases">
        <authorList>
            <person name="Lovell J.T."/>
            <person name="Bentley N."/>
            <person name="Bhattarai G."/>
            <person name="Jenkins J.W."/>
            <person name="Sreedasyam A."/>
            <person name="Alarcon Y."/>
            <person name="Bock C."/>
            <person name="Boston L."/>
            <person name="Carlson J."/>
            <person name="Cervantes K."/>
            <person name="Clermont K."/>
            <person name="Krom N."/>
            <person name="Kubenka K."/>
            <person name="Mamidi S."/>
            <person name="Mattison C."/>
            <person name="Monteros M."/>
            <person name="Pisani C."/>
            <person name="Plott C."/>
            <person name="Rajasekar S."/>
            <person name="Rhein H.S."/>
            <person name="Rohla C."/>
            <person name="Song M."/>
            <person name="Hilaire R.S."/>
            <person name="Shu S."/>
            <person name="Wells L."/>
            <person name="Wang X."/>
            <person name="Webber J."/>
            <person name="Heerema R.J."/>
            <person name="Klein P."/>
            <person name="Conner P."/>
            <person name="Grauke L."/>
            <person name="Grimwood J."/>
            <person name="Schmutz J."/>
            <person name="Randall J.J."/>
        </authorList>
    </citation>
    <scope>NUCLEOTIDE SEQUENCE</scope>
    <source>
        <tissue evidence="1">Leaf</tissue>
    </source>
</reference>
<accession>A0A922F2L7</accession>
<gene>
    <name evidence="1" type="ORF">I3842_05G220100</name>
</gene>